<dbReference type="Proteomes" id="UP000050795">
    <property type="component" value="Unassembled WGS sequence"/>
</dbReference>
<proteinExistence type="predicted"/>
<evidence type="ECO:0000313" key="1">
    <source>
        <dbReference type="Proteomes" id="UP000050795"/>
    </source>
</evidence>
<dbReference type="SMART" id="SM00368">
    <property type="entry name" value="LRR_RI"/>
    <property type="match status" value="8"/>
</dbReference>
<dbReference type="InterPro" id="IPR001611">
    <property type="entry name" value="Leu-rich_rpt"/>
</dbReference>
<reference evidence="1" key="1">
    <citation type="submission" date="2022-06" db="EMBL/GenBank/DDBJ databases">
        <authorList>
            <person name="Berger JAMES D."/>
            <person name="Berger JAMES D."/>
        </authorList>
    </citation>
    <scope>NUCLEOTIDE SEQUENCE [LARGE SCALE GENOMIC DNA]</scope>
</reference>
<name>A0AA85K0M2_TRIRE</name>
<dbReference type="Gene3D" id="3.80.10.10">
    <property type="entry name" value="Ribonuclease Inhibitor"/>
    <property type="match status" value="2"/>
</dbReference>
<protein>
    <submittedName>
        <fullName evidence="2">Uncharacterized protein</fullName>
    </submittedName>
</protein>
<dbReference type="WBParaSite" id="TREG1_58090.2">
    <property type="protein sequence ID" value="TREG1_58090.2"/>
    <property type="gene ID" value="TREG1_58090"/>
</dbReference>
<evidence type="ECO:0000313" key="2">
    <source>
        <dbReference type="WBParaSite" id="TREG1_58090.2"/>
    </source>
</evidence>
<accession>A0AA85K0M2</accession>
<dbReference type="InterPro" id="IPR052394">
    <property type="entry name" value="LRR-containing"/>
</dbReference>
<keyword evidence="1" id="KW-1185">Reference proteome</keyword>
<dbReference type="PANTHER" id="PTHR24114:SF2">
    <property type="entry name" value="F-BOX DOMAIN-CONTAINING PROTEIN-RELATED"/>
    <property type="match status" value="1"/>
</dbReference>
<dbReference type="Pfam" id="PF13516">
    <property type="entry name" value="LRR_6"/>
    <property type="match status" value="5"/>
</dbReference>
<dbReference type="InterPro" id="IPR011992">
    <property type="entry name" value="EF-hand-dom_pair"/>
</dbReference>
<dbReference type="SUPFAM" id="SSF52047">
    <property type="entry name" value="RNI-like"/>
    <property type="match status" value="1"/>
</dbReference>
<dbReference type="AlphaFoldDB" id="A0AA85K0M2"/>
<reference evidence="2" key="2">
    <citation type="submission" date="2023-11" db="UniProtKB">
        <authorList>
            <consortium name="WormBaseParasite"/>
        </authorList>
    </citation>
    <scope>IDENTIFICATION</scope>
</reference>
<sequence length="586" mass="66799">MDSLILSKDKSLPSKCDLTKTEVLRKHLEKIHQIIDIKFNECVKKYDEEQTTKWVEQLQNFDHISDCETASSEALHKYFVSSMLANRQQKLVIQSKSDSNLNIKTSSRFVDTVRKNKSNKNTPGQIRVDTTQFNVTPQWSTDDISEDSSNYSDSVADSWNKIYKPFKIKSSFGVLMSVSDKLIETYRIDCQMLNSRPLKLVISRIDKLASTGIMDLSELHLSELRFKPVANLIKKCSTLERLDLSYNNFGNVGVSLVDTILDEFAFLTYVNLSGNPMDQEACKLIQSILTKNTQLNTLILKDAKINDDGAVAIANGLRMNTRLTKLDLSKNNIMSDGASGLAKALTNSICLKWLSLHWNHIRAQGASEFGNTLEFNTSIQYLDLSWNGFNGKTLEKLGRGLKRNCHLEELNLKYNRIDLKSVIGFADCLYTNKTLKRLLIGLNPLTIAGIHDLVDVIEKSSTCVLEELDLEGLTINENISQQVFRINRRRHFTLKAENCIKWEPRRGKYSKTDPVTFLINYLNRHGMRLLDLYHLLDPQQAGVISSAQFTERMIKSEIPLTPDDLQTLIKYIDPDDTDRITYKLSF</sequence>
<dbReference type="PANTHER" id="PTHR24114">
    <property type="entry name" value="LEUCINE RICH REPEAT FAMILY PROTEIN"/>
    <property type="match status" value="1"/>
</dbReference>
<dbReference type="InterPro" id="IPR032675">
    <property type="entry name" value="LRR_dom_sf"/>
</dbReference>
<dbReference type="SUPFAM" id="SSF47473">
    <property type="entry name" value="EF-hand"/>
    <property type="match status" value="1"/>
</dbReference>
<organism evidence="1 2">
    <name type="scientific">Trichobilharzia regenti</name>
    <name type="common">Nasal bird schistosome</name>
    <dbReference type="NCBI Taxonomy" id="157069"/>
    <lineage>
        <taxon>Eukaryota</taxon>
        <taxon>Metazoa</taxon>
        <taxon>Spiralia</taxon>
        <taxon>Lophotrochozoa</taxon>
        <taxon>Platyhelminthes</taxon>
        <taxon>Trematoda</taxon>
        <taxon>Digenea</taxon>
        <taxon>Strigeidida</taxon>
        <taxon>Schistosomatoidea</taxon>
        <taxon>Schistosomatidae</taxon>
        <taxon>Trichobilharzia</taxon>
    </lineage>
</organism>